<sequence length="197" mass="21187">MVGVRKFNYLRIMFLTWLWTCFNRFNAMYMWGIALGENSVFCGKAIFFKAENSQISIGNNCIFVSDANSKNLIGINRPCIINTQKPGAIITIGDNSGFSGTVLGATVKIVIGKDVKCGANTTIIDSDWHPEDSRSGIPKPIFIEDNVWLGANVVVLKGVTIGVNTVIGANSIVTKSMPANVIAAGNPCVVIKSIKNG</sequence>
<dbReference type="SUPFAM" id="SSF51161">
    <property type="entry name" value="Trimeric LpxA-like enzymes"/>
    <property type="match status" value="1"/>
</dbReference>
<keyword evidence="1" id="KW-1133">Transmembrane helix</keyword>
<organism evidence="2 3">
    <name type="scientific">Mucilaginibacter dorajii</name>
    <dbReference type="NCBI Taxonomy" id="692994"/>
    <lineage>
        <taxon>Bacteria</taxon>
        <taxon>Pseudomonadati</taxon>
        <taxon>Bacteroidota</taxon>
        <taxon>Sphingobacteriia</taxon>
        <taxon>Sphingobacteriales</taxon>
        <taxon>Sphingobacteriaceae</taxon>
        <taxon>Mucilaginibacter</taxon>
    </lineage>
</organism>
<dbReference type="Proteomes" id="UP001500742">
    <property type="component" value="Unassembled WGS sequence"/>
</dbReference>
<keyword evidence="1" id="KW-0472">Membrane</keyword>
<dbReference type="Pfam" id="PF00132">
    <property type="entry name" value="Hexapep"/>
    <property type="match status" value="1"/>
</dbReference>
<name>A0ABP7PI87_9SPHI</name>
<evidence type="ECO:0000256" key="1">
    <source>
        <dbReference type="SAM" id="Phobius"/>
    </source>
</evidence>
<dbReference type="PANTHER" id="PTHR23416:SF78">
    <property type="entry name" value="LIPOPOLYSACCHARIDE BIOSYNTHESIS O-ACETYL TRANSFERASE WBBJ-RELATED"/>
    <property type="match status" value="1"/>
</dbReference>
<gene>
    <name evidence="2" type="ORF">GCM10022210_13290</name>
</gene>
<reference evidence="3" key="1">
    <citation type="journal article" date="2019" name="Int. J. Syst. Evol. Microbiol.">
        <title>The Global Catalogue of Microorganisms (GCM) 10K type strain sequencing project: providing services to taxonomists for standard genome sequencing and annotation.</title>
        <authorList>
            <consortium name="The Broad Institute Genomics Platform"/>
            <consortium name="The Broad Institute Genome Sequencing Center for Infectious Disease"/>
            <person name="Wu L."/>
            <person name="Ma J."/>
        </authorList>
    </citation>
    <scope>NUCLEOTIDE SEQUENCE [LARGE SCALE GENOMIC DNA]</scope>
    <source>
        <strain evidence="3">JCM 16601</strain>
    </source>
</reference>
<dbReference type="EMBL" id="BAAAZC010000009">
    <property type="protein sequence ID" value="GAA3966123.1"/>
    <property type="molecule type" value="Genomic_DNA"/>
</dbReference>
<protein>
    <submittedName>
        <fullName evidence="2">DapH/DapD/GlmU-related protein</fullName>
    </submittedName>
</protein>
<dbReference type="InterPro" id="IPR001451">
    <property type="entry name" value="Hexapep"/>
</dbReference>
<evidence type="ECO:0000313" key="3">
    <source>
        <dbReference type="Proteomes" id="UP001500742"/>
    </source>
</evidence>
<keyword evidence="1" id="KW-0812">Transmembrane</keyword>
<dbReference type="Gene3D" id="2.160.10.10">
    <property type="entry name" value="Hexapeptide repeat proteins"/>
    <property type="match status" value="1"/>
</dbReference>
<feature type="transmembrane region" description="Helical" evidence="1">
    <location>
        <begin position="12"/>
        <end position="32"/>
    </location>
</feature>
<keyword evidence="3" id="KW-1185">Reference proteome</keyword>
<proteinExistence type="predicted"/>
<dbReference type="InterPro" id="IPR051159">
    <property type="entry name" value="Hexapeptide_acetyltransf"/>
</dbReference>
<comment type="caution">
    <text evidence="2">The sequence shown here is derived from an EMBL/GenBank/DDBJ whole genome shotgun (WGS) entry which is preliminary data.</text>
</comment>
<evidence type="ECO:0000313" key="2">
    <source>
        <dbReference type="EMBL" id="GAA3966123.1"/>
    </source>
</evidence>
<dbReference type="InterPro" id="IPR011004">
    <property type="entry name" value="Trimer_LpxA-like_sf"/>
</dbReference>
<accession>A0ABP7PI87</accession>
<dbReference type="PANTHER" id="PTHR23416">
    <property type="entry name" value="SIALIC ACID SYNTHASE-RELATED"/>
    <property type="match status" value="1"/>
</dbReference>